<keyword evidence="2" id="KW-1185">Reference proteome</keyword>
<dbReference type="Gene3D" id="2.130.10.10">
    <property type="entry name" value="YVTN repeat-like/Quinoprotein amine dehydrogenase"/>
    <property type="match status" value="2"/>
</dbReference>
<accession>C5L0Z8</accession>
<sequence>MARHESLQASTVLMTGDVSKECAVTALASQPGSPNVIWTAREDKCLMAIDVRSNVVESSITLPAAGELVGNCVASANSVYVGAESNILKYDARNGLLAAAYVPQNQTNEVNNFSLSPNGSQLLVPTDEGELVFLDGSTLTKCREPIRINEEEQVCSCVTARTSLSNPNTTIDVLVGGFDCTVRRFALEKENYRARGILDVSKAVKDENSALPLAFNPPFVNCIEFDPFANDSAVVGTGNGSLCLMRFRGDSINLKDFKTSILRIPGHSQSIADLTYLRGRHVASVGSDGRLALSSLVGQTPRVLQQVDLGWKPSAVRAVGEDDLSVVVGGVDGQLQCFHIRP</sequence>
<dbReference type="EMBL" id="GG678140">
    <property type="protein sequence ID" value="EER09640.1"/>
    <property type="molecule type" value="Genomic_DNA"/>
</dbReference>
<dbReference type="PANTHER" id="PTHR44666:SF1">
    <property type="entry name" value="WD REPEAT-CONTAINING PROTEIN 53"/>
    <property type="match status" value="1"/>
</dbReference>
<protein>
    <submittedName>
        <fullName evidence="1">Uncharacterized protein</fullName>
    </submittedName>
</protein>
<dbReference type="SUPFAM" id="SSF101898">
    <property type="entry name" value="NHL repeat"/>
    <property type="match status" value="1"/>
</dbReference>
<proteinExistence type="predicted"/>
<dbReference type="InterPro" id="IPR042453">
    <property type="entry name" value="WDR53"/>
</dbReference>
<dbReference type="RefSeq" id="XP_002777846.1">
    <property type="nucleotide sequence ID" value="XM_002777800.1"/>
</dbReference>
<organism evidence="2">
    <name type="scientific">Perkinsus marinus (strain ATCC 50983 / TXsc)</name>
    <dbReference type="NCBI Taxonomy" id="423536"/>
    <lineage>
        <taxon>Eukaryota</taxon>
        <taxon>Sar</taxon>
        <taxon>Alveolata</taxon>
        <taxon>Perkinsozoa</taxon>
        <taxon>Perkinsea</taxon>
        <taxon>Perkinsida</taxon>
        <taxon>Perkinsidae</taxon>
        <taxon>Perkinsus</taxon>
    </lineage>
</organism>
<dbReference type="OMA" id="CREPIRI"/>
<dbReference type="PANTHER" id="PTHR44666">
    <property type="entry name" value="WD REPEAT-CONTAINING PROTEIN 53"/>
    <property type="match status" value="1"/>
</dbReference>
<reference evidence="1 2" key="1">
    <citation type="submission" date="2008-07" db="EMBL/GenBank/DDBJ databases">
        <authorList>
            <person name="El-Sayed N."/>
            <person name="Caler E."/>
            <person name="Inman J."/>
            <person name="Amedeo P."/>
            <person name="Hass B."/>
            <person name="Wortman J."/>
        </authorList>
    </citation>
    <scope>NUCLEOTIDE SEQUENCE [LARGE SCALE GENOMIC DNA]</scope>
    <source>
        <strain evidence="1">ATCC 50983</strain>
        <strain evidence="2">ATCC 50983 / TXsc</strain>
    </source>
</reference>
<evidence type="ECO:0000313" key="1">
    <source>
        <dbReference type="EMBL" id="EER09641.1"/>
    </source>
</evidence>
<dbReference type="GeneID" id="9052564"/>
<dbReference type="Proteomes" id="UP000007800">
    <property type="component" value="Unassembled WGS sequence"/>
</dbReference>
<dbReference type="InParanoid" id="C5L0Z8"/>
<dbReference type="AlphaFoldDB" id="C5L0Z8"/>
<dbReference type="EMBL" id="GG678140">
    <property type="protein sequence ID" value="EER09641.1"/>
    <property type="molecule type" value="Genomic_DNA"/>
</dbReference>
<gene>
    <name evidence="1" type="ORF">Pmar_PMAR008780</name>
</gene>
<name>C5L0Z8_PERM5</name>
<dbReference type="OrthoDB" id="422162at2759"/>
<evidence type="ECO:0000313" key="2">
    <source>
        <dbReference type="Proteomes" id="UP000007800"/>
    </source>
</evidence>
<dbReference type="RefSeq" id="XP_002777845.1">
    <property type="nucleotide sequence ID" value="XM_002777799.1"/>
</dbReference>
<dbReference type="InterPro" id="IPR015943">
    <property type="entry name" value="WD40/YVTN_repeat-like_dom_sf"/>
</dbReference>